<evidence type="ECO:0000313" key="4">
    <source>
        <dbReference type="Proteomes" id="UP000596742"/>
    </source>
</evidence>
<keyword evidence="1" id="KW-0472">Membrane</keyword>
<organism evidence="3 4">
    <name type="scientific">Mytilus galloprovincialis</name>
    <name type="common">Mediterranean mussel</name>
    <dbReference type="NCBI Taxonomy" id="29158"/>
    <lineage>
        <taxon>Eukaryota</taxon>
        <taxon>Metazoa</taxon>
        <taxon>Spiralia</taxon>
        <taxon>Lophotrochozoa</taxon>
        <taxon>Mollusca</taxon>
        <taxon>Bivalvia</taxon>
        <taxon>Autobranchia</taxon>
        <taxon>Pteriomorphia</taxon>
        <taxon>Mytilida</taxon>
        <taxon>Mytiloidea</taxon>
        <taxon>Mytilidae</taxon>
        <taxon>Mytilinae</taxon>
        <taxon>Mytilus</taxon>
    </lineage>
</organism>
<feature type="domain" description="Wntless GOLD" evidence="2">
    <location>
        <begin position="136"/>
        <end position="189"/>
    </location>
</feature>
<feature type="transmembrane region" description="Helical" evidence="1">
    <location>
        <begin position="195"/>
        <end position="216"/>
    </location>
</feature>
<accession>A0A8B6F1U1</accession>
<dbReference type="Pfam" id="PF21883">
    <property type="entry name" value="WLS_GOLD"/>
    <property type="match status" value="1"/>
</dbReference>
<dbReference type="PANTHER" id="PTHR13449">
    <property type="entry name" value="INTEGRAL MEMBRANE PROTEIN GPR177"/>
    <property type="match status" value="1"/>
</dbReference>
<dbReference type="EMBL" id="UYJE01006109">
    <property type="protein sequence ID" value="VDI43080.1"/>
    <property type="molecule type" value="Genomic_DNA"/>
</dbReference>
<evidence type="ECO:0000256" key="1">
    <source>
        <dbReference type="SAM" id="Phobius"/>
    </source>
</evidence>
<dbReference type="InterPro" id="IPR009551">
    <property type="entry name" value="Wntless"/>
</dbReference>
<dbReference type="GO" id="GO:0006886">
    <property type="term" value="P:intracellular protein transport"/>
    <property type="evidence" value="ECO:0007669"/>
    <property type="project" value="TreeGrafter"/>
</dbReference>
<gene>
    <name evidence="3" type="ORF">MGAL_10B021144</name>
</gene>
<comment type="caution">
    <text evidence="3">The sequence shown here is derived from an EMBL/GenBank/DDBJ whole genome shotgun (WGS) entry which is preliminary data.</text>
</comment>
<dbReference type="GO" id="GO:0031090">
    <property type="term" value="C:organelle membrane"/>
    <property type="evidence" value="ECO:0007669"/>
    <property type="project" value="TreeGrafter"/>
</dbReference>
<keyword evidence="4" id="KW-1185">Reference proteome</keyword>
<dbReference type="InterPro" id="IPR053936">
    <property type="entry name" value="WLS_GOLD"/>
</dbReference>
<evidence type="ECO:0000259" key="2">
    <source>
        <dbReference type="Pfam" id="PF21883"/>
    </source>
</evidence>
<proteinExistence type="predicted"/>
<keyword evidence="1" id="KW-0812">Transmembrane</keyword>
<feature type="transmembrane region" description="Helical" evidence="1">
    <location>
        <begin position="14"/>
        <end position="34"/>
    </location>
</feature>
<name>A0A8B6F1U1_MYTGA</name>
<keyword evidence="1" id="KW-1133">Transmembrane helix</keyword>
<reference evidence="3" key="1">
    <citation type="submission" date="2018-11" db="EMBL/GenBank/DDBJ databases">
        <authorList>
            <person name="Alioto T."/>
            <person name="Alioto T."/>
        </authorList>
    </citation>
    <scope>NUCLEOTIDE SEQUENCE</scope>
</reference>
<evidence type="ECO:0000313" key="3">
    <source>
        <dbReference type="EMBL" id="VDI43080.1"/>
    </source>
</evidence>
<sequence>MAGVVLENLSWKKLIILSLILLMLLITFFLIGGLQAPQPNNVNIIIGTKCYARGRYVNREKWHIPRGNKSISCEKLDSLRPDDPKIISQEITDKQVVFAFWIPGPRDGQELKMHPRFQYMMSVLQLDIIYQPHNPTEPGSQYDCELLHAFEISSLHHDYYLLNLRLPPSPEKNINIGQIDDISLVTIHQNGGFTIIWFSIKTFMFPCVLIVLVWFWKRIQQMCRPPQTY</sequence>
<dbReference type="Proteomes" id="UP000596742">
    <property type="component" value="Unassembled WGS sequence"/>
</dbReference>
<dbReference type="AlphaFoldDB" id="A0A8B6F1U1"/>
<dbReference type="GO" id="GO:0012505">
    <property type="term" value="C:endomembrane system"/>
    <property type="evidence" value="ECO:0007669"/>
    <property type="project" value="TreeGrafter"/>
</dbReference>
<dbReference type="PANTHER" id="PTHR13449:SF2">
    <property type="entry name" value="PROTEIN WNTLESS HOMOLOG"/>
    <property type="match status" value="1"/>
</dbReference>
<dbReference type="GO" id="GO:0017147">
    <property type="term" value="F:Wnt-protein binding"/>
    <property type="evidence" value="ECO:0007669"/>
    <property type="project" value="InterPro"/>
</dbReference>
<dbReference type="OrthoDB" id="5804250at2759"/>
<dbReference type="GO" id="GO:0016055">
    <property type="term" value="P:Wnt signaling pathway"/>
    <property type="evidence" value="ECO:0007669"/>
    <property type="project" value="InterPro"/>
</dbReference>
<protein>
    <recommendedName>
        <fullName evidence="2">Wntless GOLD domain-containing protein</fullName>
    </recommendedName>
</protein>
<dbReference type="GO" id="GO:0061355">
    <property type="term" value="P:Wnt protein secretion"/>
    <property type="evidence" value="ECO:0007669"/>
    <property type="project" value="TreeGrafter"/>
</dbReference>